<protein>
    <recommendedName>
        <fullName evidence="5">Response regulatory domain-containing protein</fullName>
    </recommendedName>
</protein>
<name>A0A0U5GLR2_ASPCI</name>
<keyword evidence="1 3" id="KW-0597">Phosphoprotein</keyword>
<evidence type="ECO:0000256" key="2">
    <source>
        <dbReference type="ARBA" id="ARBA00023012"/>
    </source>
</evidence>
<dbReference type="SMART" id="SM00448">
    <property type="entry name" value="REC"/>
    <property type="match status" value="1"/>
</dbReference>
<feature type="modified residue" description="4-aspartylphosphate" evidence="3">
    <location>
        <position position="102"/>
    </location>
</feature>
<sequence length="213" mass="23245">MAVQSSFIPRMTKNMPWSPFSARKSRPSQAPGPQDATETVSTSVKMHILIAEDHPINQKVVAKLLSRLGNCTFSLVGDGQQVLDYLAGPPATCPRPDLILMDTAMPIMDGLHATSIIRTIPPFANNPSIATIPIVAITASSIKQDQEMFRQRGFDDVIRKPIYSAVLKGLLEFWGRSRIVLLPDPGSPGGVRRRIVTGPPVMGARAYRAKSFI</sequence>
<evidence type="ECO:0000256" key="1">
    <source>
        <dbReference type="ARBA" id="ARBA00022553"/>
    </source>
</evidence>
<accession>A0A0U5GLR2</accession>
<evidence type="ECO:0000313" key="7">
    <source>
        <dbReference type="Proteomes" id="UP000054771"/>
    </source>
</evidence>
<dbReference type="STRING" id="454130.A0A0U5GLR2"/>
<gene>
    <name evidence="6" type="ORF">ASPCAL02263</name>
</gene>
<dbReference type="PANTHER" id="PTHR45339">
    <property type="entry name" value="HYBRID SIGNAL TRANSDUCTION HISTIDINE KINASE J"/>
    <property type="match status" value="1"/>
</dbReference>
<evidence type="ECO:0000313" key="6">
    <source>
        <dbReference type="EMBL" id="CEN59822.1"/>
    </source>
</evidence>
<dbReference type="AlphaFoldDB" id="A0A0U5GLR2"/>
<organism evidence="6 7">
    <name type="scientific">Aspergillus calidoustus</name>
    <dbReference type="NCBI Taxonomy" id="454130"/>
    <lineage>
        <taxon>Eukaryota</taxon>
        <taxon>Fungi</taxon>
        <taxon>Dikarya</taxon>
        <taxon>Ascomycota</taxon>
        <taxon>Pezizomycotina</taxon>
        <taxon>Eurotiomycetes</taxon>
        <taxon>Eurotiomycetidae</taxon>
        <taxon>Eurotiales</taxon>
        <taxon>Aspergillaceae</taxon>
        <taxon>Aspergillus</taxon>
        <taxon>Aspergillus subgen. Nidulantes</taxon>
    </lineage>
</organism>
<dbReference type="InterPro" id="IPR001789">
    <property type="entry name" value="Sig_transdc_resp-reg_receiver"/>
</dbReference>
<dbReference type="Proteomes" id="UP000054771">
    <property type="component" value="Unassembled WGS sequence"/>
</dbReference>
<dbReference type="PROSITE" id="PS50110">
    <property type="entry name" value="RESPONSE_REGULATORY"/>
    <property type="match status" value="1"/>
</dbReference>
<dbReference type="EMBL" id="CDMC01000002">
    <property type="protein sequence ID" value="CEN59822.1"/>
    <property type="molecule type" value="Genomic_DNA"/>
</dbReference>
<feature type="region of interest" description="Disordered" evidence="4">
    <location>
        <begin position="14"/>
        <end position="38"/>
    </location>
</feature>
<evidence type="ECO:0000256" key="4">
    <source>
        <dbReference type="SAM" id="MobiDB-lite"/>
    </source>
</evidence>
<evidence type="ECO:0000256" key="3">
    <source>
        <dbReference type="PROSITE-ProRule" id="PRU00169"/>
    </source>
</evidence>
<dbReference type="CDD" id="cd17546">
    <property type="entry name" value="REC_hyHK_CKI1_RcsC-like"/>
    <property type="match status" value="1"/>
</dbReference>
<dbReference type="Gene3D" id="3.40.50.2300">
    <property type="match status" value="1"/>
</dbReference>
<evidence type="ECO:0000259" key="5">
    <source>
        <dbReference type="PROSITE" id="PS50110"/>
    </source>
</evidence>
<dbReference type="OrthoDB" id="60033at2759"/>
<dbReference type="SUPFAM" id="SSF52172">
    <property type="entry name" value="CheY-like"/>
    <property type="match status" value="1"/>
</dbReference>
<feature type="domain" description="Response regulatory" evidence="5">
    <location>
        <begin position="47"/>
        <end position="175"/>
    </location>
</feature>
<dbReference type="PANTHER" id="PTHR45339:SF1">
    <property type="entry name" value="HYBRID SIGNAL TRANSDUCTION HISTIDINE KINASE J"/>
    <property type="match status" value="1"/>
</dbReference>
<proteinExistence type="predicted"/>
<keyword evidence="2" id="KW-0902">Two-component regulatory system</keyword>
<dbReference type="InterPro" id="IPR011006">
    <property type="entry name" value="CheY-like_superfamily"/>
</dbReference>
<dbReference type="Pfam" id="PF00072">
    <property type="entry name" value="Response_reg"/>
    <property type="match status" value="1"/>
</dbReference>
<reference evidence="7" key="1">
    <citation type="journal article" date="2016" name="Genome Announc.">
        <title>Draft genome sequences of fungus Aspergillus calidoustus.</title>
        <authorList>
            <person name="Horn F."/>
            <person name="Linde J."/>
            <person name="Mattern D.J."/>
            <person name="Walther G."/>
            <person name="Guthke R."/>
            <person name="Scherlach K."/>
            <person name="Martin K."/>
            <person name="Brakhage A.A."/>
            <person name="Petzke L."/>
            <person name="Valiante V."/>
        </authorList>
    </citation>
    <scope>NUCLEOTIDE SEQUENCE [LARGE SCALE GENOMIC DNA]</scope>
    <source>
        <strain evidence="7">SF006504</strain>
    </source>
</reference>
<keyword evidence="7" id="KW-1185">Reference proteome</keyword>
<dbReference type="GO" id="GO:0000160">
    <property type="term" value="P:phosphorelay signal transduction system"/>
    <property type="evidence" value="ECO:0007669"/>
    <property type="project" value="UniProtKB-KW"/>
</dbReference>